<feature type="domain" description="SET" evidence="11">
    <location>
        <begin position="169"/>
        <end position="476"/>
    </location>
</feature>
<dbReference type="AlphaFoldDB" id="A0A9P6H6R2"/>
<feature type="region of interest" description="Disordered" evidence="10">
    <location>
        <begin position="395"/>
        <end position="417"/>
    </location>
</feature>
<organism evidence="12 13">
    <name type="scientific">Thelephora terrestris</name>
    <dbReference type="NCBI Taxonomy" id="56493"/>
    <lineage>
        <taxon>Eukaryota</taxon>
        <taxon>Fungi</taxon>
        <taxon>Dikarya</taxon>
        <taxon>Basidiomycota</taxon>
        <taxon>Agaricomycotina</taxon>
        <taxon>Agaricomycetes</taxon>
        <taxon>Thelephorales</taxon>
        <taxon>Thelephoraceae</taxon>
        <taxon>Thelephora</taxon>
    </lineage>
</organism>
<evidence type="ECO:0000256" key="1">
    <source>
        <dbReference type="ARBA" id="ARBA00004572"/>
    </source>
</evidence>
<proteinExistence type="inferred from homology"/>
<keyword evidence="13" id="KW-1185">Reference proteome</keyword>
<dbReference type="Gene3D" id="1.20.960.10">
    <property type="entry name" value="Mitochondrial outer membrane translocase complex, subunit Tom20 domain"/>
    <property type="match status" value="1"/>
</dbReference>
<dbReference type="InterPro" id="IPR002056">
    <property type="entry name" value="MAS20"/>
</dbReference>
<keyword evidence="8" id="KW-0496">Mitochondrion</keyword>
<comment type="subcellular location">
    <subcellularLocation>
        <location evidence="1">Mitochondrion outer membrane</location>
        <topology evidence="1">Single-pass membrane protein</topology>
    </subcellularLocation>
</comment>
<dbReference type="Gene3D" id="1.10.220.160">
    <property type="match status" value="1"/>
</dbReference>
<dbReference type="GO" id="GO:0006886">
    <property type="term" value="P:intracellular protein transport"/>
    <property type="evidence" value="ECO:0007669"/>
    <property type="project" value="InterPro"/>
</dbReference>
<keyword evidence="5" id="KW-1000">Mitochondrion outer membrane</keyword>
<dbReference type="PANTHER" id="PTHR12430">
    <property type="entry name" value="MITOCHONDRIAL IMPORT RECEPTOR SUBUNIT TOM20"/>
    <property type="match status" value="1"/>
</dbReference>
<dbReference type="Gene3D" id="6.10.140.2220">
    <property type="match status" value="1"/>
</dbReference>
<gene>
    <name evidence="12" type="ORF">BJ322DRAFT_1085328</name>
</gene>
<evidence type="ECO:0000256" key="9">
    <source>
        <dbReference type="ARBA" id="ARBA00023136"/>
    </source>
</evidence>
<dbReference type="PROSITE" id="PS50280">
    <property type="entry name" value="SET"/>
    <property type="match status" value="1"/>
</dbReference>
<dbReference type="InterPro" id="IPR046341">
    <property type="entry name" value="SET_dom_sf"/>
</dbReference>
<dbReference type="PANTHER" id="PTHR12430:SF0">
    <property type="entry name" value="TRANSLOCASE OF OUTER MITOCHONDRIAL MEMBRANE 20"/>
    <property type="match status" value="1"/>
</dbReference>
<evidence type="ECO:0000313" key="12">
    <source>
        <dbReference type="EMBL" id="KAF9780227.1"/>
    </source>
</evidence>
<dbReference type="GO" id="GO:0006605">
    <property type="term" value="P:protein targeting"/>
    <property type="evidence" value="ECO:0007669"/>
    <property type="project" value="InterPro"/>
</dbReference>
<dbReference type="GO" id="GO:0030943">
    <property type="term" value="F:mitochondrion targeting sequence binding"/>
    <property type="evidence" value="ECO:0007669"/>
    <property type="project" value="TreeGrafter"/>
</dbReference>
<keyword evidence="9" id="KW-0472">Membrane</keyword>
<dbReference type="CDD" id="cd20071">
    <property type="entry name" value="SET_SMYD"/>
    <property type="match status" value="1"/>
</dbReference>
<dbReference type="Proteomes" id="UP000736335">
    <property type="component" value="Unassembled WGS sequence"/>
</dbReference>
<dbReference type="GO" id="GO:0030150">
    <property type="term" value="P:protein import into mitochondrial matrix"/>
    <property type="evidence" value="ECO:0007669"/>
    <property type="project" value="TreeGrafter"/>
</dbReference>
<dbReference type="PRINTS" id="PR00351">
    <property type="entry name" value="OM20RECEPTOR"/>
</dbReference>
<dbReference type="EMBL" id="WIUZ02000017">
    <property type="protein sequence ID" value="KAF9780227.1"/>
    <property type="molecule type" value="Genomic_DNA"/>
</dbReference>
<evidence type="ECO:0000259" key="11">
    <source>
        <dbReference type="PROSITE" id="PS50280"/>
    </source>
</evidence>
<accession>A0A9P6H6R2</accession>
<dbReference type="InterPro" id="IPR023392">
    <property type="entry name" value="Tom20_dom_sf"/>
</dbReference>
<evidence type="ECO:0000256" key="10">
    <source>
        <dbReference type="SAM" id="MobiDB-lite"/>
    </source>
</evidence>
<keyword evidence="4" id="KW-0812">Transmembrane</keyword>
<evidence type="ECO:0000256" key="4">
    <source>
        <dbReference type="ARBA" id="ARBA00022692"/>
    </source>
</evidence>
<evidence type="ECO:0000256" key="5">
    <source>
        <dbReference type="ARBA" id="ARBA00022787"/>
    </source>
</evidence>
<evidence type="ECO:0000313" key="13">
    <source>
        <dbReference type="Proteomes" id="UP000736335"/>
    </source>
</evidence>
<dbReference type="Pfam" id="PF02064">
    <property type="entry name" value="MAS20"/>
    <property type="match status" value="1"/>
</dbReference>
<comment type="caution">
    <text evidence="12">The sequence shown here is derived from an EMBL/GenBank/DDBJ whole genome shotgun (WGS) entry which is preliminary data.</text>
</comment>
<dbReference type="Gene3D" id="2.170.270.10">
    <property type="entry name" value="SET domain"/>
    <property type="match status" value="1"/>
</dbReference>
<comment type="similarity">
    <text evidence="2">Belongs to the Tom20 family.</text>
</comment>
<keyword evidence="7" id="KW-1133">Transmembrane helix</keyword>
<dbReference type="OrthoDB" id="2154253at2759"/>
<evidence type="ECO:0000256" key="2">
    <source>
        <dbReference type="ARBA" id="ARBA00005792"/>
    </source>
</evidence>
<name>A0A9P6H6R2_9AGAM</name>
<reference evidence="12" key="1">
    <citation type="journal article" date="2020" name="Nat. Commun.">
        <title>Large-scale genome sequencing of mycorrhizal fungi provides insights into the early evolution of symbiotic traits.</title>
        <authorList>
            <person name="Miyauchi S."/>
            <person name="Kiss E."/>
            <person name="Kuo A."/>
            <person name="Drula E."/>
            <person name="Kohler A."/>
            <person name="Sanchez-Garcia M."/>
            <person name="Morin E."/>
            <person name="Andreopoulos B."/>
            <person name="Barry K.W."/>
            <person name="Bonito G."/>
            <person name="Buee M."/>
            <person name="Carver A."/>
            <person name="Chen C."/>
            <person name="Cichocki N."/>
            <person name="Clum A."/>
            <person name="Culley D."/>
            <person name="Crous P.W."/>
            <person name="Fauchery L."/>
            <person name="Girlanda M."/>
            <person name="Hayes R.D."/>
            <person name="Keri Z."/>
            <person name="LaButti K."/>
            <person name="Lipzen A."/>
            <person name="Lombard V."/>
            <person name="Magnuson J."/>
            <person name="Maillard F."/>
            <person name="Murat C."/>
            <person name="Nolan M."/>
            <person name="Ohm R.A."/>
            <person name="Pangilinan J."/>
            <person name="Pereira M.F."/>
            <person name="Perotto S."/>
            <person name="Peter M."/>
            <person name="Pfister S."/>
            <person name="Riley R."/>
            <person name="Sitrit Y."/>
            <person name="Stielow J.B."/>
            <person name="Szollosi G."/>
            <person name="Zifcakova L."/>
            <person name="Stursova M."/>
            <person name="Spatafora J.W."/>
            <person name="Tedersoo L."/>
            <person name="Vaario L.M."/>
            <person name="Yamada A."/>
            <person name="Yan M."/>
            <person name="Wang P."/>
            <person name="Xu J."/>
            <person name="Bruns T."/>
            <person name="Baldrian P."/>
            <person name="Vilgalys R."/>
            <person name="Dunand C."/>
            <person name="Henrissat B."/>
            <person name="Grigoriev I.V."/>
            <person name="Hibbett D."/>
            <person name="Nagy L.G."/>
            <person name="Martin F.M."/>
        </authorList>
    </citation>
    <scope>NUCLEOTIDE SEQUENCE</scope>
    <source>
        <strain evidence="12">UH-Tt-Lm1</strain>
    </source>
</reference>
<feature type="compositionally biased region" description="Basic and acidic residues" evidence="10">
    <location>
        <begin position="399"/>
        <end position="417"/>
    </location>
</feature>
<evidence type="ECO:0000256" key="8">
    <source>
        <dbReference type="ARBA" id="ARBA00023128"/>
    </source>
</evidence>
<dbReference type="SUPFAM" id="SSF47157">
    <property type="entry name" value="Mitochondrial import receptor subunit Tom20"/>
    <property type="match status" value="1"/>
</dbReference>
<keyword evidence="3" id="KW-0813">Transport</keyword>
<dbReference type="GO" id="GO:0016031">
    <property type="term" value="P:tRNA import into mitochondrion"/>
    <property type="evidence" value="ECO:0007669"/>
    <property type="project" value="TreeGrafter"/>
</dbReference>
<sequence length="571" mass="62819">MKTSTAVTVAGVTVATGVLAYAVYFDYKRRNDTSFRKKLRKDKKKVEKSTAQLQVDDATASAPTAEQLRTALLALQKEPLPVSPQEKEGYFMNQVSLGEQMASQGPAFNLPSALAFYRALRVYPSPVELIVLYEKSVPTPVFKIVMDLMNLDVQTRAAGYYDSFPDRSMGVVIKVIQEPTEKKILVLDKDVKAGEVIFTEKPVVAVLDHDLQETGTYCTYCLRSVSPQDAVIPEVDRFNSVYCSIDCEARSKHQSQNLLFGRESVLPPALLPLGDIPGAAENRNAAQTAFANYLKSDGKSLPLLVARFAARQVEAEINKMIPPEMRASDAPAIDESAQYDHMERLRYVDTEVTQDEKTLLSNVLAAALPGLERLLGDDRHDILKGKIRYNSIGISFNGGRDDKPTPKDRPEDIERTRTPYGTSRQIGTAFFYVSSYLAHSCDPNVRPSFDETGTSELSLIALRDLKKGDELTMAYVDVAPGPDESAVDARRRRRQELARGWKFACECSKCVADLVTTEISGAESAGKDGDNDLGVPLEEARVEEAVARVEAQLAQVAVSEPPVAPAQELAL</sequence>
<evidence type="ECO:0000256" key="3">
    <source>
        <dbReference type="ARBA" id="ARBA00022448"/>
    </source>
</evidence>
<evidence type="ECO:0000256" key="7">
    <source>
        <dbReference type="ARBA" id="ARBA00022989"/>
    </source>
</evidence>
<keyword evidence="6" id="KW-0653">Protein transport</keyword>
<dbReference type="GO" id="GO:0008320">
    <property type="term" value="F:protein transmembrane transporter activity"/>
    <property type="evidence" value="ECO:0007669"/>
    <property type="project" value="TreeGrafter"/>
</dbReference>
<dbReference type="SUPFAM" id="SSF82199">
    <property type="entry name" value="SET domain"/>
    <property type="match status" value="1"/>
</dbReference>
<reference evidence="12" key="2">
    <citation type="submission" date="2020-11" db="EMBL/GenBank/DDBJ databases">
        <authorList>
            <consortium name="DOE Joint Genome Institute"/>
            <person name="Kuo A."/>
            <person name="Miyauchi S."/>
            <person name="Kiss E."/>
            <person name="Drula E."/>
            <person name="Kohler A."/>
            <person name="Sanchez-Garcia M."/>
            <person name="Andreopoulos B."/>
            <person name="Barry K.W."/>
            <person name="Bonito G."/>
            <person name="Buee M."/>
            <person name="Carver A."/>
            <person name="Chen C."/>
            <person name="Cichocki N."/>
            <person name="Clum A."/>
            <person name="Culley D."/>
            <person name="Crous P.W."/>
            <person name="Fauchery L."/>
            <person name="Girlanda M."/>
            <person name="Hayes R."/>
            <person name="Keri Z."/>
            <person name="Labutti K."/>
            <person name="Lipzen A."/>
            <person name="Lombard V."/>
            <person name="Magnuson J."/>
            <person name="Maillard F."/>
            <person name="Morin E."/>
            <person name="Murat C."/>
            <person name="Nolan M."/>
            <person name="Ohm R."/>
            <person name="Pangilinan J."/>
            <person name="Pereira M."/>
            <person name="Perotto S."/>
            <person name="Peter M."/>
            <person name="Riley R."/>
            <person name="Sitrit Y."/>
            <person name="Stielow B."/>
            <person name="Szollosi G."/>
            <person name="Zifcakova L."/>
            <person name="Stursova M."/>
            <person name="Spatafora J.W."/>
            <person name="Tedersoo L."/>
            <person name="Vaario L.-M."/>
            <person name="Yamada A."/>
            <person name="Yan M."/>
            <person name="Wang P."/>
            <person name="Xu J."/>
            <person name="Bruns T."/>
            <person name="Baldrian P."/>
            <person name="Vilgalys R."/>
            <person name="Henrissat B."/>
            <person name="Grigoriev I.V."/>
            <person name="Hibbett D."/>
            <person name="Nagy L.G."/>
            <person name="Martin F.M."/>
        </authorList>
    </citation>
    <scope>NUCLEOTIDE SEQUENCE</scope>
    <source>
        <strain evidence="12">UH-Tt-Lm1</strain>
    </source>
</reference>
<dbReference type="Pfam" id="PF00856">
    <property type="entry name" value="SET"/>
    <property type="match status" value="1"/>
</dbReference>
<dbReference type="InterPro" id="IPR001214">
    <property type="entry name" value="SET_dom"/>
</dbReference>
<evidence type="ECO:0000256" key="6">
    <source>
        <dbReference type="ARBA" id="ARBA00022927"/>
    </source>
</evidence>
<dbReference type="GO" id="GO:0005742">
    <property type="term" value="C:mitochondrial outer membrane translocase complex"/>
    <property type="evidence" value="ECO:0007669"/>
    <property type="project" value="InterPro"/>
</dbReference>
<protein>
    <recommendedName>
        <fullName evidence="11">SET domain-containing protein</fullName>
    </recommendedName>
</protein>